<evidence type="ECO:0000313" key="4">
    <source>
        <dbReference type="Proteomes" id="UP000245412"/>
    </source>
</evidence>
<feature type="compositionally biased region" description="Basic and acidic residues" evidence="1">
    <location>
        <begin position="343"/>
        <end position="361"/>
    </location>
</feature>
<dbReference type="Proteomes" id="UP000245412">
    <property type="component" value="Unassembled WGS sequence"/>
</dbReference>
<dbReference type="RefSeq" id="WP_109625908.1">
    <property type="nucleotide sequence ID" value="NZ_JANKBI010000019.1"/>
</dbReference>
<dbReference type="EMBL" id="QGGY01000004">
    <property type="protein sequence ID" value="PWJ76767.1"/>
    <property type="molecule type" value="Genomic_DNA"/>
</dbReference>
<comment type="caution">
    <text evidence="3">The sequence shown here is derived from an EMBL/GenBank/DDBJ whole genome shotgun (WGS) entry which is preliminary data.</text>
</comment>
<evidence type="ECO:0000313" key="3">
    <source>
        <dbReference type="EMBL" id="PWJ76767.1"/>
    </source>
</evidence>
<accession>A0AB73T678</accession>
<feature type="domain" description="Gfo/Idh/MocA-like oxidoreductase N-terminal" evidence="2">
    <location>
        <begin position="2"/>
        <end position="106"/>
    </location>
</feature>
<proteinExistence type="predicted"/>
<protein>
    <submittedName>
        <fullName evidence="3">Oxidoreductase family protein</fullName>
    </submittedName>
</protein>
<gene>
    <name evidence="3" type="ORF">C7383_104213</name>
</gene>
<dbReference type="SUPFAM" id="SSF51735">
    <property type="entry name" value="NAD(P)-binding Rossmann-fold domains"/>
    <property type="match status" value="1"/>
</dbReference>
<dbReference type="AlphaFoldDB" id="A0AB73T678"/>
<organism evidence="3 4">
    <name type="scientific">Murimonas intestini</name>
    <dbReference type="NCBI Taxonomy" id="1337051"/>
    <lineage>
        <taxon>Bacteria</taxon>
        <taxon>Bacillati</taxon>
        <taxon>Bacillota</taxon>
        <taxon>Clostridia</taxon>
        <taxon>Lachnospirales</taxon>
        <taxon>Lachnospiraceae</taxon>
        <taxon>Murimonas</taxon>
    </lineage>
</organism>
<reference evidence="3 4" key="1">
    <citation type="submission" date="2018-05" db="EMBL/GenBank/DDBJ databases">
        <authorList>
            <person name="Goeker M."/>
            <person name="Huntemann M."/>
            <person name="Clum A."/>
            <person name="Pillay M."/>
            <person name="Palaniappan K."/>
            <person name="Varghese N."/>
            <person name="Mikhailova N."/>
            <person name="Stamatis D."/>
            <person name="Reddy T."/>
            <person name="Daum C."/>
            <person name="Shapiro N."/>
            <person name="Ivanova N."/>
            <person name="Kyrpides N."/>
            <person name="Woyke T."/>
        </authorList>
    </citation>
    <scope>NUCLEOTIDE SEQUENCE [LARGE SCALE GENOMIC DNA]</scope>
    <source>
        <strain evidence="3 4">DSM 26524</strain>
    </source>
</reference>
<evidence type="ECO:0000256" key="1">
    <source>
        <dbReference type="SAM" id="MobiDB-lite"/>
    </source>
</evidence>
<sequence length="361" mass="40723">MKFALLGAGWRAGFYYRAVRAIEKRLQICCVVENNPETAEQIKNAWRLPTVKNAGEALKFKPDFFVLCLPPAVLPIILCEILKYDVPILTETWAAESVESMISLYEETKGGRNIQVSEQYPCQPMHSARLSLISSGMLGEVRQVQISVAHGYHGMALIRRYLGTGYAACTVEGRRFSMNAVKGPGRQGWPVCLSFQQEKQDIITVHYKDKWGLLDFSQEQYFSPMRSSRILIRGEKGEIFQNEVSCLTEPYPGFLKFTLRRECSGLDNSLCRAGTVSITGNGKLYYKNPFGPRGMSDEEVAVATSLCYMEQFIKTGESRYSLADELQDQYLDWLAQKAIRTGKPAEGKEMPWARGKENDGK</sequence>
<dbReference type="InterPro" id="IPR036291">
    <property type="entry name" value="NAD(P)-bd_dom_sf"/>
</dbReference>
<dbReference type="Pfam" id="PF01408">
    <property type="entry name" value="GFO_IDH_MocA"/>
    <property type="match status" value="1"/>
</dbReference>
<feature type="region of interest" description="Disordered" evidence="1">
    <location>
        <begin position="342"/>
        <end position="361"/>
    </location>
</feature>
<keyword evidence="4" id="KW-1185">Reference proteome</keyword>
<name>A0AB73T678_9FIRM</name>
<evidence type="ECO:0000259" key="2">
    <source>
        <dbReference type="Pfam" id="PF01408"/>
    </source>
</evidence>
<dbReference type="Gene3D" id="3.40.50.720">
    <property type="entry name" value="NAD(P)-binding Rossmann-like Domain"/>
    <property type="match status" value="1"/>
</dbReference>
<dbReference type="GO" id="GO:0000166">
    <property type="term" value="F:nucleotide binding"/>
    <property type="evidence" value="ECO:0007669"/>
    <property type="project" value="InterPro"/>
</dbReference>
<dbReference type="InterPro" id="IPR000683">
    <property type="entry name" value="Gfo/Idh/MocA-like_OxRdtase_N"/>
</dbReference>